<dbReference type="PANTHER" id="PTHR43273">
    <property type="entry name" value="ANAEROBIC SULFATASE-MATURATING ENZYME HOMOLOG ASLB-RELATED"/>
    <property type="match status" value="1"/>
</dbReference>
<dbReference type="InterPro" id="IPR013785">
    <property type="entry name" value="Aldolase_TIM"/>
</dbReference>
<dbReference type="InterPro" id="IPR058240">
    <property type="entry name" value="rSAM_sf"/>
</dbReference>
<dbReference type="SFLD" id="SFLDS00029">
    <property type="entry name" value="Radical_SAM"/>
    <property type="match status" value="1"/>
</dbReference>
<dbReference type="SFLD" id="SFLDG01067">
    <property type="entry name" value="SPASM/twitch_domain_containing"/>
    <property type="match status" value="1"/>
</dbReference>
<gene>
    <name evidence="7" type="ORF">Q4T40_06830</name>
</gene>
<evidence type="ECO:0000313" key="8">
    <source>
        <dbReference type="Proteomes" id="UP001254848"/>
    </source>
</evidence>
<evidence type="ECO:0000256" key="3">
    <source>
        <dbReference type="ARBA" id="ARBA00023004"/>
    </source>
</evidence>
<dbReference type="Pfam" id="PF04055">
    <property type="entry name" value="Radical_SAM"/>
    <property type="match status" value="1"/>
</dbReference>
<dbReference type="InterPro" id="IPR007197">
    <property type="entry name" value="rSAM"/>
</dbReference>
<organism evidence="7 8">
    <name type="scientific">Anaeroselena agilis</name>
    <dbReference type="NCBI Taxonomy" id="3063788"/>
    <lineage>
        <taxon>Bacteria</taxon>
        <taxon>Bacillati</taxon>
        <taxon>Bacillota</taxon>
        <taxon>Negativicutes</taxon>
        <taxon>Acetonemataceae</taxon>
        <taxon>Anaeroselena</taxon>
    </lineage>
</organism>
<feature type="domain" description="Radical SAM core" evidence="6">
    <location>
        <begin position="12"/>
        <end position="179"/>
    </location>
</feature>
<protein>
    <submittedName>
        <fullName evidence="7">SPASM domain-containing protein</fullName>
    </submittedName>
</protein>
<dbReference type="SUPFAM" id="SSF102114">
    <property type="entry name" value="Radical SAM enzymes"/>
    <property type="match status" value="1"/>
</dbReference>
<dbReference type="RefSeq" id="WP_413779476.1">
    <property type="nucleotide sequence ID" value="NZ_JAUOZS010000001.1"/>
</dbReference>
<comment type="similarity">
    <text evidence="5">Belongs to the radical SAM superfamily. Anaerobic sulfatase-maturating enzyme family.</text>
</comment>
<proteinExistence type="inferred from homology"/>
<name>A0ABU3NVU8_9FIRM</name>
<keyword evidence="1" id="KW-0949">S-adenosyl-L-methionine</keyword>
<dbReference type="PANTHER" id="PTHR43273:SF3">
    <property type="entry name" value="ANAEROBIC SULFATASE-MATURATING ENZYME HOMOLOG ASLB-RELATED"/>
    <property type="match status" value="1"/>
</dbReference>
<dbReference type="Gene3D" id="3.20.20.70">
    <property type="entry name" value="Aldolase class I"/>
    <property type="match status" value="1"/>
</dbReference>
<evidence type="ECO:0000259" key="6">
    <source>
        <dbReference type="Pfam" id="PF04055"/>
    </source>
</evidence>
<evidence type="ECO:0000256" key="2">
    <source>
        <dbReference type="ARBA" id="ARBA00022723"/>
    </source>
</evidence>
<keyword evidence="2" id="KW-0479">Metal-binding</keyword>
<dbReference type="EMBL" id="JAUOZS010000001">
    <property type="protein sequence ID" value="MDT8900944.1"/>
    <property type="molecule type" value="Genomic_DNA"/>
</dbReference>
<keyword evidence="8" id="KW-1185">Reference proteome</keyword>
<dbReference type="InterPro" id="IPR023867">
    <property type="entry name" value="Sulphatase_maturase_rSAM"/>
</dbReference>
<keyword evidence="4" id="KW-0411">Iron-sulfur</keyword>
<reference evidence="7 8" key="1">
    <citation type="submission" date="2023-07" db="EMBL/GenBank/DDBJ databases">
        <title>The novel representative of Negativicutes class, Anaeroselena agilis gen. nov. sp. nov.</title>
        <authorList>
            <person name="Prokofeva M.I."/>
            <person name="Elcheninov A.G."/>
            <person name="Klyukina A."/>
            <person name="Kublanov I.V."/>
            <person name="Frolov E.N."/>
            <person name="Podosokorskaya O.A."/>
        </authorList>
    </citation>
    <scope>NUCLEOTIDE SEQUENCE [LARGE SCALE GENOMIC DNA]</scope>
    <source>
        <strain evidence="7 8">4137-cl</strain>
    </source>
</reference>
<evidence type="ECO:0000313" key="7">
    <source>
        <dbReference type="EMBL" id="MDT8900944.1"/>
    </source>
</evidence>
<dbReference type="Proteomes" id="UP001254848">
    <property type="component" value="Unassembled WGS sequence"/>
</dbReference>
<sequence>MFSAIHEITFKISSYCNLDCVYCFQTRDSKTQDVPFTKYIYLVKFMEQLPLADRVEIKITGGESSLFIEQIRHAYRQLKKIERTREVKLWFTTISNGTNIEGILGLMNEGVLDAEGCKISWDGIHSASKSRKPKNPAYDDEFFKERIRTLGCSKWRDKVLVRIAVTPDTVDDLYASFRFALDCGCSKLEYYFLTDCDEYRNPEFASKFAEQLRLIAADHAENPFNWFNWDTLAFTELVLPKDNRTKLRSIGCRHLGRSLYIAANGDVYPCGFFVPDSQFGYCQYKLGNIEDGFKRETVEEFVTEYMKQPMCDYQYCDNLHCFECPALTKYRTGHMNHKLCQACTLRDIERQVFAEFPGKVDVEQTKRIFDFSKDWGISTDNVRVPYVE</sequence>
<accession>A0ABU3NVU8</accession>
<evidence type="ECO:0000256" key="1">
    <source>
        <dbReference type="ARBA" id="ARBA00022691"/>
    </source>
</evidence>
<evidence type="ECO:0000256" key="5">
    <source>
        <dbReference type="ARBA" id="ARBA00023601"/>
    </source>
</evidence>
<keyword evidence="3" id="KW-0408">Iron</keyword>
<comment type="caution">
    <text evidence="7">The sequence shown here is derived from an EMBL/GenBank/DDBJ whole genome shotgun (WGS) entry which is preliminary data.</text>
</comment>
<evidence type="ECO:0000256" key="4">
    <source>
        <dbReference type="ARBA" id="ARBA00023014"/>
    </source>
</evidence>